<evidence type="ECO:0000259" key="2">
    <source>
        <dbReference type="Pfam" id="PF08450"/>
    </source>
</evidence>
<gene>
    <name evidence="3" type="ORF">ETSY2_37285</name>
</gene>
<evidence type="ECO:0000313" key="4">
    <source>
        <dbReference type="Proteomes" id="UP000019140"/>
    </source>
</evidence>
<reference evidence="3 4" key="1">
    <citation type="journal article" date="2014" name="Nature">
        <title>An environmental bacterial taxon with a large and distinct metabolic repertoire.</title>
        <authorList>
            <person name="Wilson M.C."/>
            <person name="Mori T."/>
            <person name="Ruckert C."/>
            <person name="Uria A.R."/>
            <person name="Helf M.J."/>
            <person name="Takada K."/>
            <person name="Gernert C."/>
            <person name="Steffens U.A."/>
            <person name="Heycke N."/>
            <person name="Schmitt S."/>
            <person name="Rinke C."/>
            <person name="Helfrich E.J."/>
            <person name="Brachmann A.O."/>
            <person name="Gurgui C."/>
            <person name="Wakimoto T."/>
            <person name="Kracht M."/>
            <person name="Crusemann M."/>
            <person name="Hentschel U."/>
            <person name="Abe I."/>
            <person name="Matsunaga S."/>
            <person name="Kalinowski J."/>
            <person name="Takeyama H."/>
            <person name="Piel J."/>
        </authorList>
    </citation>
    <scope>NUCLEOTIDE SEQUENCE [LARGE SCALE GENOMIC DNA]</scope>
    <source>
        <strain evidence="4">TSY2</strain>
    </source>
</reference>
<evidence type="ECO:0000313" key="3">
    <source>
        <dbReference type="EMBL" id="ETX01382.1"/>
    </source>
</evidence>
<dbReference type="InterPro" id="IPR051262">
    <property type="entry name" value="SMP-30/CGR1_Lactonase"/>
</dbReference>
<dbReference type="Gene3D" id="2.120.10.30">
    <property type="entry name" value="TolB, C-terminal domain"/>
    <property type="match status" value="1"/>
</dbReference>
<dbReference type="PANTHER" id="PTHR47572">
    <property type="entry name" value="LIPOPROTEIN-RELATED"/>
    <property type="match status" value="1"/>
</dbReference>
<evidence type="ECO:0000256" key="1">
    <source>
        <dbReference type="ARBA" id="ARBA00022801"/>
    </source>
</evidence>
<dbReference type="InterPro" id="IPR011042">
    <property type="entry name" value="6-blade_b-propeller_TolB-like"/>
</dbReference>
<dbReference type="EMBL" id="AZHX01001624">
    <property type="protein sequence ID" value="ETX01382.1"/>
    <property type="molecule type" value="Genomic_DNA"/>
</dbReference>
<dbReference type="HOGENOM" id="CLU_036110_0_0_7"/>
<dbReference type="InterPro" id="IPR013658">
    <property type="entry name" value="SGL"/>
</dbReference>
<dbReference type="Proteomes" id="UP000019140">
    <property type="component" value="Unassembled WGS sequence"/>
</dbReference>
<comment type="caution">
    <text evidence="3">The sequence shown here is derived from an EMBL/GenBank/DDBJ whole genome shotgun (WGS) entry which is preliminary data.</text>
</comment>
<dbReference type="PANTHER" id="PTHR47572:SF4">
    <property type="entry name" value="LACTONASE DRP35"/>
    <property type="match status" value="1"/>
</dbReference>
<feature type="domain" description="SMP-30/Gluconolactonase/LRE-like region" evidence="2">
    <location>
        <begin position="23"/>
        <end position="228"/>
    </location>
</feature>
<proteinExistence type="predicted"/>
<feature type="non-terminal residue" evidence="3">
    <location>
        <position position="231"/>
    </location>
</feature>
<dbReference type="AlphaFoldDB" id="W4LVJ1"/>
<accession>W4LVJ1</accession>
<organism evidence="3 4">
    <name type="scientific">Candidatus Entotheonella gemina</name>
    <dbReference type="NCBI Taxonomy" id="1429439"/>
    <lineage>
        <taxon>Bacteria</taxon>
        <taxon>Pseudomonadati</taxon>
        <taxon>Nitrospinota/Tectimicrobiota group</taxon>
        <taxon>Candidatus Tectimicrobiota</taxon>
        <taxon>Candidatus Entotheonellia</taxon>
        <taxon>Candidatus Entotheonellales</taxon>
        <taxon>Candidatus Entotheonellaceae</taxon>
        <taxon>Candidatus Entotheonella</taxon>
    </lineage>
</organism>
<sequence length="231" mass="25623">MAETLSDIVESSEAERLATGFVFTEGPLWHPDGYLLFVDIRRSQIFKLVPGGEPELIRENSGESNGMTFDAHGRVVICEMINRQVTRMEADGSYTVLADRWDNQRLNRPNDVVGKSDGSLYFTNPGRERLDPAQVDMAFNSVHRIRPDGTVDLIIPNFDYPNGLAFSPDESVLYVANTRPGQYIMAYDVNADGTVSNGRHFGDMSSEVATNGVPDGMKMDMEGRVYCTGPD</sequence>
<keyword evidence="1" id="KW-0378">Hydrolase</keyword>
<keyword evidence="4" id="KW-1185">Reference proteome</keyword>
<name>W4LVJ1_9BACT</name>
<dbReference type="GO" id="GO:0016787">
    <property type="term" value="F:hydrolase activity"/>
    <property type="evidence" value="ECO:0007669"/>
    <property type="project" value="UniProtKB-KW"/>
</dbReference>
<dbReference type="Pfam" id="PF08450">
    <property type="entry name" value="SGL"/>
    <property type="match status" value="1"/>
</dbReference>
<dbReference type="SUPFAM" id="SSF63829">
    <property type="entry name" value="Calcium-dependent phosphotriesterase"/>
    <property type="match status" value="1"/>
</dbReference>
<protein>
    <recommendedName>
        <fullName evidence="2">SMP-30/Gluconolactonase/LRE-like region domain-containing protein</fullName>
    </recommendedName>
</protein>